<dbReference type="PANTHER" id="PTHR35330">
    <property type="entry name" value="SIROHEME BIOSYNTHESIS PROTEIN MET8"/>
    <property type="match status" value="1"/>
</dbReference>
<name>A0ABV2J987_9FIRM</name>
<evidence type="ECO:0000256" key="2">
    <source>
        <dbReference type="ARBA" id="ARBA00012400"/>
    </source>
</evidence>
<gene>
    <name evidence="7" type="ORF">ABID14_000966</name>
</gene>
<accession>A0ABV2J987</accession>
<comment type="pathway">
    <text evidence="1">Porphyrin-containing compound metabolism; siroheme biosynthesis; sirohydrochlorin from precorrin-2: step 1/1.</text>
</comment>
<evidence type="ECO:0000256" key="5">
    <source>
        <dbReference type="ARBA" id="ARBA00023244"/>
    </source>
</evidence>
<keyword evidence="4" id="KW-0520">NAD</keyword>
<comment type="caution">
    <text evidence="7">The sequence shown here is derived from an EMBL/GenBank/DDBJ whole genome shotgun (WGS) entry which is preliminary data.</text>
</comment>
<dbReference type="Proteomes" id="UP001549162">
    <property type="component" value="Unassembled WGS sequence"/>
</dbReference>
<organism evidence="7 8">
    <name type="scientific">Peptoniphilus olsenii</name>
    <dbReference type="NCBI Taxonomy" id="411570"/>
    <lineage>
        <taxon>Bacteria</taxon>
        <taxon>Bacillati</taxon>
        <taxon>Bacillota</taxon>
        <taxon>Tissierellia</taxon>
        <taxon>Tissierellales</taxon>
        <taxon>Peptoniphilaceae</taxon>
        <taxon>Peptoniphilus</taxon>
    </lineage>
</organism>
<dbReference type="GO" id="GO:0051266">
    <property type="term" value="F:sirohydrochlorin ferrochelatase activity"/>
    <property type="evidence" value="ECO:0007669"/>
    <property type="project" value="UniProtKB-EC"/>
</dbReference>
<dbReference type="PANTHER" id="PTHR35330:SF1">
    <property type="entry name" value="SIROHEME BIOSYNTHESIS PROTEIN MET8"/>
    <property type="match status" value="1"/>
</dbReference>
<proteinExistence type="predicted"/>
<protein>
    <recommendedName>
        <fullName evidence="2">precorrin-2 dehydrogenase</fullName>
        <ecNumber evidence="2">1.3.1.76</ecNumber>
    </recommendedName>
</protein>
<evidence type="ECO:0000313" key="7">
    <source>
        <dbReference type="EMBL" id="MET3617337.1"/>
    </source>
</evidence>
<dbReference type="InterPro" id="IPR028161">
    <property type="entry name" value="Met8-like"/>
</dbReference>
<dbReference type="SUPFAM" id="SSF51735">
    <property type="entry name" value="NAD(P)-binding Rossmann-fold domains"/>
    <property type="match status" value="1"/>
</dbReference>
<reference evidence="7 8" key="1">
    <citation type="submission" date="2024-06" db="EMBL/GenBank/DDBJ databases">
        <title>Genomic Encyclopedia of Type Strains, Phase IV (KMG-IV): sequencing the most valuable type-strain genomes for metagenomic binning, comparative biology and taxonomic classification.</title>
        <authorList>
            <person name="Goeker M."/>
        </authorList>
    </citation>
    <scope>NUCLEOTIDE SEQUENCE [LARGE SCALE GENOMIC DNA]</scope>
    <source>
        <strain evidence="7 8">DSM 21460</strain>
    </source>
</reference>
<evidence type="ECO:0000256" key="4">
    <source>
        <dbReference type="ARBA" id="ARBA00023027"/>
    </source>
</evidence>
<dbReference type="Pfam" id="PF13241">
    <property type="entry name" value="NAD_binding_7"/>
    <property type="match status" value="1"/>
</dbReference>
<evidence type="ECO:0000256" key="1">
    <source>
        <dbReference type="ARBA" id="ARBA00005010"/>
    </source>
</evidence>
<feature type="region of interest" description="Disordered" evidence="6">
    <location>
        <begin position="230"/>
        <end position="251"/>
    </location>
</feature>
<dbReference type="Gene3D" id="3.40.50.720">
    <property type="entry name" value="NAD(P)-binding Rossmann-like Domain"/>
    <property type="match status" value="1"/>
</dbReference>
<dbReference type="EC" id="1.3.1.76" evidence="2"/>
<keyword evidence="3 7" id="KW-0560">Oxidoreductase</keyword>
<dbReference type="InterPro" id="IPR036291">
    <property type="entry name" value="NAD(P)-bd_dom_sf"/>
</dbReference>
<keyword evidence="8" id="KW-1185">Reference proteome</keyword>
<evidence type="ECO:0000313" key="8">
    <source>
        <dbReference type="Proteomes" id="UP001549162"/>
    </source>
</evidence>
<keyword evidence="5" id="KW-0627">Porphyrin biosynthesis</keyword>
<keyword evidence="7" id="KW-0456">Lyase</keyword>
<dbReference type="EMBL" id="JBEPMA010000004">
    <property type="protein sequence ID" value="MET3617337.1"/>
    <property type="molecule type" value="Genomic_DNA"/>
</dbReference>
<dbReference type="GO" id="GO:0043115">
    <property type="term" value="F:precorrin-2 dehydrogenase activity"/>
    <property type="evidence" value="ECO:0007669"/>
    <property type="project" value="UniProtKB-EC"/>
</dbReference>
<dbReference type="RefSeq" id="WP_354367688.1">
    <property type="nucleotide sequence ID" value="NZ_JBEPMA010000004.1"/>
</dbReference>
<evidence type="ECO:0000256" key="6">
    <source>
        <dbReference type="SAM" id="MobiDB-lite"/>
    </source>
</evidence>
<sequence>MRYLPVGLDTAHKNILIFGGGFLALSALNSVINTDAEIYMIAEKFGGEILEKEKSSEGKIKLKEIEIPTDFQFMGYDIVIIATENFELNEALENRASSRNMLYERYDIFSKSNMSINRSITQGPLTFSINDSRLNPTLTDIIYEDLEKFAKNYNIEKLEILSDIRSELVRKNSQNIDEIIRKLYNEEVINLSTFLDRMDEYRVEDIDTSKNLIEHITKGVELKVEKEEEPEKYIQEGLDSVEKTNEDEVIE</sequence>
<evidence type="ECO:0000256" key="3">
    <source>
        <dbReference type="ARBA" id="ARBA00023002"/>
    </source>
</evidence>